<keyword evidence="1" id="KW-1133">Transmembrane helix</keyword>
<feature type="transmembrane region" description="Helical" evidence="1">
    <location>
        <begin position="12"/>
        <end position="37"/>
    </location>
</feature>
<proteinExistence type="predicted"/>
<dbReference type="Proteomes" id="UP000427769">
    <property type="component" value="Chromosome"/>
</dbReference>
<dbReference type="Gene3D" id="3.30.700.10">
    <property type="entry name" value="Glycoprotein, Type 4 Pilin"/>
    <property type="match status" value="1"/>
</dbReference>
<dbReference type="Pfam" id="PF07963">
    <property type="entry name" value="N_methyl"/>
    <property type="match status" value="1"/>
</dbReference>
<reference evidence="2 3" key="1">
    <citation type="submission" date="2019-11" db="EMBL/GenBank/DDBJ databases">
        <title>Comparative genomics of hydrocarbon-degrading Desulfosarcina strains.</title>
        <authorList>
            <person name="Watanabe M."/>
            <person name="Kojima H."/>
            <person name="Fukui M."/>
        </authorList>
    </citation>
    <scope>NUCLEOTIDE SEQUENCE [LARGE SCALE GENOMIC DNA]</scope>
    <source>
        <strain evidence="2 3">PP31</strain>
    </source>
</reference>
<dbReference type="KEGG" id="dwd:DSCW_21950"/>
<dbReference type="OrthoDB" id="9788802at2"/>
<evidence type="ECO:0000313" key="2">
    <source>
        <dbReference type="EMBL" id="BBO74778.1"/>
    </source>
</evidence>
<dbReference type="SUPFAM" id="SSF54523">
    <property type="entry name" value="Pili subunits"/>
    <property type="match status" value="1"/>
</dbReference>
<evidence type="ECO:0000256" key="1">
    <source>
        <dbReference type="SAM" id="Phobius"/>
    </source>
</evidence>
<dbReference type="RefSeq" id="WP_155303762.1">
    <property type="nucleotide sequence ID" value="NZ_AP021875.1"/>
</dbReference>
<keyword evidence="1" id="KW-0472">Membrane</keyword>
<evidence type="ECO:0000313" key="3">
    <source>
        <dbReference type="Proteomes" id="UP000427769"/>
    </source>
</evidence>
<gene>
    <name evidence="2" type="ORF">DSCW_21950</name>
</gene>
<keyword evidence="3" id="KW-1185">Reference proteome</keyword>
<dbReference type="AlphaFoldDB" id="A0A5K7Z1J5"/>
<dbReference type="NCBIfam" id="TIGR02532">
    <property type="entry name" value="IV_pilin_GFxxxE"/>
    <property type="match status" value="1"/>
</dbReference>
<accession>A0A5K7Z1J5</accession>
<organism evidence="2 3">
    <name type="scientific">Desulfosarcina widdelii</name>
    <dbReference type="NCBI Taxonomy" id="947919"/>
    <lineage>
        <taxon>Bacteria</taxon>
        <taxon>Pseudomonadati</taxon>
        <taxon>Thermodesulfobacteriota</taxon>
        <taxon>Desulfobacteria</taxon>
        <taxon>Desulfobacterales</taxon>
        <taxon>Desulfosarcinaceae</taxon>
        <taxon>Desulfosarcina</taxon>
    </lineage>
</organism>
<dbReference type="InterPro" id="IPR012902">
    <property type="entry name" value="N_methyl_site"/>
</dbReference>
<keyword evidence="1" id="KW-0812">Transmembrane</keyword>
<dbReference type="InterPro" id="IPR045584">
    <property type="entry name" value="Pilin-like"/>
</dbReference>
<dbReference type="EMBL" id="AP021875">
    <property type="protein sequence ID" value="BBO74778.1"/>
    <property type="molecule type" value="Genomic_DNA"/>
</dbReference>
<sequence length="267" mass="28712">MKQRFPPTCGQRGFTLIEMIVVIVIIGILAAMGGLFISRPIEGYVDLARRTALVDAAENALRRMQRDIRQALPNSVRIDSGGQWLEMLHTTDGGRYRARGPGNILDFTQADTNGFDVLGALSAAPDVGTALAIYNLTATGSVCNAYLGDNRRAVSGGTLTSIQFSPASPFPFSSPYQRFYLVDGPISYRYNAAAGTLERYSGYAISTSQSALPGVSPSTMADHVSSCTFTYDPGTPQRSGLVSLRLTLTDDGENITLLHQIHVENAP</sequence>
<protein>
    <submittedName>
        <fullName evidence="2">MSHA biogenesis protein MshO</fullName>
    </submittedName>
</protein>
<name>A0A5K7Z1J5_9BACT</name>
<dbReference type="PROSITE" id="PS00409">
    <property type="entry name" value="PROKAR_NTER_METHYL"/>
    <property type="match status" value="1"/>
</dbReference>